<evidence type="ECO:0000256" key="3">
    <source>
        <dbReference type="ARBA" id="ARBA00022989"/>
    </source>
</evidence>
<dbReference type="InParanoid" id="G0P0H4"/>
<dbReference type="PANTHER" id="PTHR22751">
    <property type="entry name" value="G-PROTEIN COUPLED RECEPTOR-RELATED"/>
    <property type="match status" value="1"/>
</dbReference>
<dbReference type="PANTHER" id="PTHR22751:SF166">
    <property type="entry name" value="G-PROTEIN COUPLED RECEPTORS FAMILY 1 PROFILE DOMAIN-CONTAINING PROTEIN"/>
    <property type="match status" value="1"/>
</dbReference>
<keyword evidence="3 5" id="KW-1133">Transmembrane helix</keyword>
<feature type="domain" description="G-protein coupled receptors family 1 profile" evidence="6">
    <location>
        <begin position="54"/>
        <end position="337"/>
    </location>
</feature>
<feature type="transmembrane region" description="Helical" evidence="5">
    <location>
        <begin position="161"/>
        <end position="183"/>
    </location>
</feature>
<dbReference type="OrthoDB" id="5863206at2759"/>
<dbReference type="STRING" id="135651.G0P0H4"/>
<dbReference type="Proteomes" id="UP000008068">
    <property type="component" value="Unassembled WGS sequence"/>
</dbReference>
<sequence length="372" mass="42611">MDTTTSFYDHATLLFPNADESSRVKFYQLMLTLEKFARPSLQFQYYLSFFGIVLTVLHLIVLTRKAMMMSSIITIMIGIGICDLIAMISTIESSGMFFDEEGTDCTPPVTLLSYKIFWVFVVIRDFVRRSSTWLGVMMALVRFMVIKFGTSMRFQKFSKPISGFFVIWGCFILSSGLSLIYYFRYDIIEKGVWQPMSYCKDIPLASRYTVYTQRRSELYTSNNEIFGKTYMLVNGIVSKIIPCILLPILTFILVLELRRAEAIRKSSNFSKRISSEKTTGLVIFMAVSFFVLELPIGISWVFQVSYTDFGFLYLATYVSHMCNSIFIINATTHSVVCFLMSSQYRVTVAALLRLKNDQSTLVNSTQLSKVGK</sequence>
<dbReference type="InterPro" id="IPR019427">
    <property type="entry name" value="7TM_GPCR_serpentine_rcpt_Srw"/>
</dbReference>
<keyword evidence="4 5" id="KW-0472">Membrane</keyword>
<dbReference type="InterPro" id="IPR017452">
    <property type="entry name" value="GPCR_Rhodpsn_7TM"/>
</dbReference>
<proteinExistence type="predicted"/>
<feature type="transmembrane region" description="Helical" evidence="5">
    <location>
        <begin position="314"/>
        <end position="339"/>
    </location>
</feature>
<dbReference type="CDD" id="cd14978">
    <property type="entry name" value="7tmA_FMRFamide_R-like"/>
    <property type="match status" value="1"/>
</dbReference>
<evidence type="ECO:0000259" key="6">
    <source>
        <dbReference type="PROSITE" id="PS50262"/>
    </source>
</evidence>
<protein>
    <recommendedName>
        <fullName evidence="6">G-protein coupled receptors family 1 profile domain-containing protein</fullName>
    </recommendedName>
</protein>
<dbReference type="EMBL" id="GL380000">
    <property type="protein sequence ID" value="EGT41728.1"/>
    <property type="molecule type" value="Genomic_DNA"/>
</dbReference>
<gene>
    <name evidence="7" type="ORF">CAEBREN_20202</name>
</gene>
<evidence type="ECO:0000256" key="2">
    <source>
        <dbReference type="ARBA" id="ARBA00022692"/>
    </source>
</evidence>
<keyword evidence="2 5" id="KW-0812">Transmembrane</keyword>
<keyword evidence="8" id="KW-1185">Reference proteome</keyword>
<dbReference type="GO" id="GO:0008528">
    <property type="term" value="F:G protein-coupled peptide receptor activity"/>
    <property type="evidence" value="ECO:0007669"/>
    <property type="project" value="InterPro"/>
</dbReference>
<feature type="transmembrane region" description="Helical" evidence="5">
    <location>
        <begin position="236"/>
        <end position="257"/>
    </location>
</feature>
<dbReference type="Pfam" id="PF10324">
    <property type="entry name" value="7TM_GPCR_Srw"/>
    <property type="match status" value="1"/>
</dbReference>
<feature type="transmembrane region" description="Helical" evidence="5">
    <location>
        <begin position="43"/>
        <end position="62"/>
    </location>
</feature>
<evidence type="ECO:0000313" key="8">
    <source>
        <dbReference type="Proteomes" id="UP000008068"/>
    </source>
</evidence>
<dbReference type="HOGENOM" id="CLU_043715_0_1_1"/>
<evidence type="ECO:0000256" key="1">
    <source>
        <dbReference type="ARBA" id="ARBA00004370"/>
    </source>
</evidence>
<evidence type="ECO:0000256" key="4">
    <source>
        <dbReference type="ARBA" id="ARBA00023136"/>
    </source>
</evidence>
<feature type="transmembrane region" description="Helical" evidence="5">
    <location>
        <begin position="69"/>
        <end position="91"/>
    </location>
</feature>
<dbReference type="SUPFAM" id="SSF81321">
    <property type="entry name" value="Family A G protein-coupled receptor-like"/>
    <property type="match status" value="1"/>
</dbReference>
<dbReference type="OMA" id="CDLIAMI"/>
<dbReference type="PROSITE" id="PS50262">
    <property type="entry name" value="G_PROTEIN_RECEP_F1_2"/>
    <property type="match status" value="1"/>
</dbReference>
<dbReference type="GO" id="GO:0016020">
    <property type="term" value="C:membrane"/>
    <property type="evidence" value="ECO:0007669"/>
    <property type="project" value="UniProtKB-SubCell"/>
</dbReference>
<name>G0P0H4_CAEBE</name>
<evidence type="ECO:0000256" key="5">
    <source>
        <dbReference type="SAM" id="Phobius"/>
    </source>
</evidence>
<reference evidence="8" key="1">
    <citation type="submission" date="2011-07" db="EMBL/GenBank/DDBJ databases">
        <authorList>
            <consortium name="Caenorhabditis brenneri Sequencing and Analysis Consortium"/>
            <person name="Wilson R.K."/>
        </authorList>
    </citation>
    <scope>NUCLEOTIDE SEQUENCE [LARGE SCALE GENOMIC DNA]</scope>
    <source>
        <strain evidence="8">PB2801</strain>
    </source>
</reference>
<comment type="subcellular location">
    <subcellularLocation>
        <location evidence="1">Membrane</location>
    </subcellularLocation>
</comment>
<evidence type="ECO:0000313" key="7">
    <source>
        <dbReference type="EMBL" id="EGT41728.1"/>
    </source>
</evidence>
<dbReference type="AlphaFoldDB" id="G0P0H4"/>
<accession>G0P0H4</accession>
<dbReference type="eggNOG" id="ENOG502TFWC">
    <property type="taxonomic scope" value="Eukaryota"/>
</dbReference>
<feature type="transmembrane region" description="Helical" evidence="5">
    <location>
        <begin position="278"/>
        <end position="302"/>
    </location>
</feature>
<dbReference type="Gene3D" id="1.20.1070.10">
    <property type="entry name" value="Rhodopsin 7-helix transmembrane proteins"/>
    <property type="match status" value="1"/>
</dbReference>
<organism evidence="8">
    <name type="scientific">Caenorhabditis brenneri</name>
    <name type="common">Nematode worm</name>
    <dbReference type="NCBI Taxonomy" id="135651"/>
    <lineage>
        <taxon>Eukaryota</taxon>
        <taxon>Metazoa</taxon>
        <taxon>Ecdysozoa</taxon>
        <taxon>Nematoda</taxon>
        <taxon>Chromadorea</taxon>
        <taxon>Rhabditida</taxon>
        <taxon>Rhabditina</taxon>
        <taxon>Rhabditomorpha</taxon>
        <taxon>Rhabditoidea</taxon>
        <taxon>Rhabditidae</taxon>
        <taxon>Peloderinae</taxon>
        <taxon>Caenorhabditis</taxon>
    </lineage>
</organism>